<keyword evidence="2" id="KW-1185">Reference proteome</keyword>
<accession>A0ABM8IZ74</accession>
<dbReference type="Proteomes" id="UP001341135">
    <property type="component" value="Chromosome"/>
</dbReference>
<dbReference type="RefSeq" id="WP_338250557.1">
    <property type="nucleotide sequence ID" value="NZ_AP028907.1"/>
</dbReference>
<proteinExistence type="predicted"/>
<evidence type="ECO:0000313" key="1">
    <source>
        <dbReference type="EMBL" id="BES82847.1"/>
    </source>
</evidence>
<evidence type="ECO:0008006" key="3">
    <source>
        <dbReference type="Google" id="ProtNLM"/>
    </source>
</evidence>
<name>A0ABM8IZ74_9CREN</name>
<protein>
    <recommendedName>
        <fullName evidence="3">4-vinyl reductase 4VR domain-containing protein</fullName>
    </recommendedName>
</protein>
<dbReference type="GeneID" id="89290418"/>
<gene>
    <name evidence="1" type="ORF">PABY_24140</name>
</gene>
<sequence>MAPVDVERIRRVLEERRPSPAHVLFAVFISSLAEGNLLNQGVMNFLSRSAAEKLHVYLGAMGLRVEGRTDAERLRDLVAKVNRLLEIGRDPVVEAAGDGVVTVGLGGESCRYCPKGVGLAEIPGTACPFPRLIEALAQLEGINARLIVEREGARVKVLEKRSGLCFFRYQVGQR</sequence>
<organism evidence="1 2">
    <name type="scientific">Pyrodictium abyssi</name>
    <dbReference type="NCBI Taxonomy" id="54256"/>
    <lineage>
        <taxon>Archaea</taxon>
        <taxon>Thermoproteota</taxon>
        <taxon>Thermoprotei</taxon>
        <taxon>Desulfurococcales</taxon>
        <taxon>Pyrodictiaceae</taxon>
        <taxon>Pyrodictium</taxon>
    </lineage>
</organism>
<reference evidence="1 2" key="1">
    <citation type="submission" date="2023-09" db="EMBL/GenBank/DDBJ databases">
        <title>Pyrofollis japonicus gen. nov. sp. nov., a novel member of the family Pyrodictiaceae isolated from the Iheya North hydrothermal field.</title>
        <authorList>
            <person name="Miyazaki U."/>
            <person name="Sanari M."/>
            <person name="Tame A."/>
            <person name="Kitajima M."/>
            <person name="Okamoto A."/>
            <person name="Sawayama S."/>
            <person name="Miyazaki J."/>
            <person name="Takai K."/>
            <person name="Nakagawa S."/>
        </authorList>
    </citation>
    <scope>NUCLEOTIDE SEQUENCE [LARGE SCALE GENOMIC DNA]</scope>
    <source>
        <strain evidence="1 2">AV2</strain>
    </source>
</reference>
<dbReference type="EMBL" id="AP028907">
    <property type="protein sequence ID" value="BES82847.1"/>
    <property type="molecule type" value="Genomic_DNA"/>
</dbReference>
<evidence type="ECO:0000313" key="2">
    <source>
        <dbReference type="Proteomes" id="UP001341135"/>
    </source>
</evidence>